<proteinExistence type="predicted"/>
<feature type="region of interest" description="Disordered" evidence="1">
    <location>
        <begin position="56"/>
        <end position="77"/>
    </location>
</feature>
<gene>
    <name evidence="5" type="ORF">PVC01_090043200</name>
    <name evidence="4" type="ORF">PVT01_090043800</name>
    <name evidence="3" type="ORF">PVW1_090045200</name>
</gene>
<evidence type="ECO:0000256" key="2">
    <source>
        <dbReference type="SAM" id="SignalP"/>
    </source>
</evidence>
<dbReference type="EMBL" id="LT615264">
    <property type="protein sequence ID" value="SCO72883.1"/>
    <property type="molecule type" value="Genomic_DNA"/>
</dbReference>
<sequence>MRRVLFIICVLYLCGDDRAFVSGKPRRLAEAASGTPHDVVSSLMFRRMSGRWRRGEKLQNSSWGNGSTSENARRAAKTLPKEQYQLFSKLDNMERETFKREESTSNSWAEI</sequence>
<organism evidence="4 6">
    <name type="scientific">Plasmodium vivax</name>
    <name type="common">malaria parasite P. vivax</name>
    <dbReference type="NCBI Taxonomy" id="5855"/>
    <lineage>
        <taxon>Eukaryota</taxon>
        <taxon>Sar</taxon>
        <taxon>Alveolata</taxon>
        <taxon>Apicomplexa</taxon>
        <taxon>Aconoidasida</taxon>
        <taxon>Haemosporida</taxon>
        <taxon>Plasmodiidae</taxon>
        <taxon>Plasmodium</taxon>
        <taxon>Plasmodium (Plasmodium)</taxon>
    </lineage>
</organism>
<dbReference type="AlphaFoldDB" id="A0A1G4GY46"/>
<evidence type="ECO:0000313" key="4">
    <source>
        <dbReference type="EMBL" id="SCO67496.1"/>
    </source>
</evidence>
<dbReference type="Proteomes" id="UP000779233">
    <property type="component" value="Unassembled WGS sequence"/>
</dbReference>
<feature type="chain" id="PRO_5010949312" evidence="2">
    <location>
        <begin position="20"/>
        <end position="111"/>
    </location>
</feature>
<keyword evidence="2" id="KW-0732">Signal</keyword>
<evidence type="ECO:0000313" key="6">
    <source>
        <dbReference type="Proteomes" id="UP000196402"/>
    </source>
</evidence>
<dbReference type="EMBL" id="CAJZCX010000007">
    <property type="protein sequence ID" value="CAG9477181.1"/>
    <property type="molecule type" value="Genomic_DNA"/>
</dbReference>
<evidence type="ECO:0000313" key="7">
    <source>
        <dbReference type="Proteomes" id="UP000305196"/>
    </source>
</evidence>
<dbReference type="VEuPathDB" id="PlasmoDB:PVW1_090045200"/>
<accession>A0A1G4GY46</accession>
<dbReference type="EMBL" id="LT615247">
    <property type="protein sequence ID" value="SCO67496.1"/>
    <property type="molecule type" value="Genomic_DNA"/>
</dbReference>
<dbReference type="VEuPathDB" id="PlasmoDB:PVPAM_090044900"/>
<dbReference type="Proteomes" id="UP000305196">
    <property type="component" value="Chromosome 9"/>
</dbReference>
<reference evidence="6 7" key="1">
    <citation type="submission" date="2016-07" db="EMBL/GenBank/DDBJ databases">
        <authorList>
            <consortium name="Pathogen Informatics"/>
        </authorList>
    </citation>
    <scope>NUCLEOTIDE SEQUENCE [LARGE SCALE GENOMIC DNA]</scope>
    <source>
        <strain evidence="3">PvW1</strain>
    </source>
</reference>
<dbReference type="Proteomes" id="UP000196402">
    <property type="component" value="Chromosome 9"/>
</dbReference>
<evidence type="ECO:0000313" key="5">
    <source>
        <dbReference type="EMBL" id="SCO72883.1"/>
    </source>
</evidence>
<evidence type="ECO:0000256" key="1">
    <source>
        <dbReference type="SAM" id="MobiDB-lite"/>
    </source>
</evidence>
<protein>
    <submittedName>
        <fullName evidence="3">(malaria parasite P. vivax) hypothetical protein</fullName>
    </submittedName>
</protein>
<evidence type="ECO:0000313" key="3">
    <source>
        <dbReference type="EMBL" id="CAG9477181.1"/>
    </source>
</evidence>
<feature type="signal peptide" evidence="2">
    <location>
        <begin position="1"/>
        <end position="19"/>
    </location>
</feature>
<name>A0A1G4GY46_PLAVI</name>
<feature type="compositionally biased region" description="Polar residues" evidence="1">
    <location>
        <begin position="58"/>
        <end position="70"/>
    </location>
</feature>